<protein>
    <submittedName>
        <fullName evidence="2">Uncharacterized protein</fullName>
    </submittedName>
</protein>
<dbReference type="OrthoDB" id="5424391at2759"/>
<comment type="caution">
    <text evidence="2">The sequence shown here is derived from an EMBL/GenBank/DDBJ whole genome shotgun (WGS) entry which is preliminary data.</text>
</comment>
<name>A0A9W8ZHD8_9PLEO</name>
<dbReference type="EMBL" id="JAPEVA010000022">
    <property type="protein sequence ID" value="KAJ4407235.1"/>
    <property type="molecule type" value="Genomic_DNA"/>
</dbReference>
<evidence type="ECO:0000256" key="1">
    <source>
        <dbReference type="SAM" id="MobiDB-lite"/>
    </source>
</evidence>
<keyword evidence="3" id="KW-1185">Reference proteome</keyword>
<organism evidence="2 3">
    <name type="scientific">Didymella pomorum</name>
    <dbReference type="NCBI Taxonomy" id="749634"/>
    <lineage>
        <taxon>Eukaryota</taxon>
        <taxon>Fungi</taxon>
        <taxon>Dikarya</taxon>
        <taxon>Ascomycota</taxon>
        <taxon>Pezizomycotina</taxon>
        <taxon>Dothideomycetes</taxon>
        <taxon>Pleosporomycetidae</taxon>
        <taxon>Pleosporales</taxon>
        <taxon>Pleosporineae</taxon>
        <taxon>Didymellaceae</taxon>
        <taxon>Didymella</taxon>
    </lineage>
</organism>
<dbReference type="Proteomes" id="UP001140510">
    <property type="component" value="Unassembled WGS sequence"/>
</dbReference>
<proteinExistence type="predicted"/>
<accession>A0A9W8ZHD8</accession>
<feature type="compositionally biased region" description="Polar residues" evidence="1">
    <location>
        <begin position="70"/>
        <end position="82"/>
    </location>
</feature>
<sequence>MPSMQSTVGQRALSTLAKKLHPQLPLTPRESQQLLNLLTTSFRTHLDREHPVYASEKAHKAVSRPDAGHNAQSNPRHATSSAALASRHIETVLSNPLFAVKPSRRGSEFAASRVLNDPVTWFVDEIATGNAALSKAALVLDILDRQPAAQTSHVHKDKTAGAVIGDWLHSSGVYNSNAFLDMCLVKPNPKRPQTFISRLVSAMMVDGKEALLWKWLSNRFSHEHSSTQAISFRKQLLKHMVVAAVSQDLHRSIELFNRAYQMVDEQPDKRWEELRPAGQYLVQAIMSKSTTSVDIDLYDFFRSNVRCWVPNKWAQAVNSMLCLHHPDKASARPGLKFIEDPAGAATYAKRKPAQRRFIVQLSLGVARQLLEQERYDEAQTVMAFTKQHFPDLVLESLPMEYKRTVTRQAGRIRKAQTDEEKNLELLDGLAFT</sequence>
<gene>
    <name evidence="2" type="ORF">N0V91_004118</name>
</gene>
<evidence type="ECO:0000313" key="2">
    <source>
        <dbReference type="EMBL" id="KAJ4407235.1"/>
    </source>
</evidence>
<reference evidence="2" key="1">
    <citation type="submission" date="2022-10" db="EMBL/GenBank/DDBJ databases">
        <title>Tapping the CABI collections for fungal endophytes: first genome assemblies for Collariella, Neodidymelliopsis, Ascochyta clinopodiicola, Didymella pomorum, Didymosphaeria variabile, Neocosmospora piperis and Neocucurbitaria cava.</title>
        <authorList>
            <person name="Hill R."/>
        </authorList>
    </citation>
    <scope>NUCLEOTIDE SEQUENCE</scope>
    <source>
        <strain evidence="2">IMI 355091</strain>
    </source>
</reference>
<dbReference type="AlphaFoldDB" id="A0A9W8ZHD8"/>
<evidence type="ECO:0000313" key="3">
    <source>
        <dbReference type="Proteomes" id="UP001140510"/>
    </source>
</evidence>
<feature type="region of interest" description="Disordered" evidence="1">
    <location>
        <begin position="55"/>
        <end position="82"/>
    </location>
</feature>